<reference evidence="2" key="1">
    <citation type="journal article" date="2011" name="Genome Res.">
        <title>Phylogeny-wide analysis of social amoeba genomes highlights ancient origins for complex intercellular communication.</title>
        <authorList>
            <person name="Heidel A.J."/>
            <person name="Lawal H.M."/>
            <person name="Felder M."/>
            <person name="Schilde C."/>
            <person name="Helps N.R."/>
            <person name="Tunggal B."/>
            <person name="Rivero F."/>
            <person name="John U."/>
            <person name="Schleicher M."/>
            <person name="Eichinger L."/>
            <person name="Platzer M."/>
            <person name="Noegel A.A."/>
            <person name="Schaap P."/>
            <person name="Gloeckner G."/>
        </authorList>
    </citation>
    <scope>NUCLEOTIDE SEQUENCE [LARGE SCALE GENOMIC DNA]</scope>
    <source>
        <strain evidence="2">SH3</strain>
    </source>
</reference>
<dbReference type="Proteomes" id="UP000007797">
    <property type="component" value="Unassembled WGS sequence"/>
</dbReference>
<sequence>MNKDYRKEASKRLAQGVPVFKLNNESLSIKDWCNIIENTTNLEEYRHALAITQLDSRILQTIKDRMGKNELKSEGSSHHFLSL</sequence>
<name>F4PX95_CACFS</name>
<dbReference type="AlphaFoldDB" id="F4PX95"/>
<protein>
    <submittedName>
        <fullName evidence="1">Uncharacterized protein</fullName>
    </submittedName>
</protein>
<evidence type="ECO:0000313" key="2">
    <source>
        <dbReference type="Proteomes" id="UP000007797"/>
    </source>
</evidence>
<accession>F4PX95</accession>
<evidence type="ECO:0000313" key="1">
    <source>
        <dbReference type="EMBL" id="EGG19898.1"/>
    </source>
</evidence>
<keyword evidence="2" id="KW-1185">Reference proteome</keyword>
<dbReference type="RefSeq" id="XP_004366881.1">
    <property type="nucleotide sequence ID" value="XM_004366824.1"/>
</dbReference>
<dbReference type="KEGG" id="dfa:DFA_07002"/>
<dbReference type="EMBL" id="GL883013">
    <property type="protein sequence ID" value="EGG19898.1"/>
    <property type="molecule type" value="Genomic_DNA"/>
</dbReference>
<gene>
    <name evidence="1" type="ORF">DFA_07002</name>
</gene>
<proteinExistence type="predicted"/>
<dbReference type="GeneID" id="14871939"/>
<organism evidence="1 2">
    <name type="scientific">Cavenderia fasciculata</name>
    <name type="common">Slime mold</name>
    <name type="synonym">Dictyostelium fasciculatum</name>
    <dbReference type="NCBI Taxonomy" id="261658"/>
    <lineage>
        <taxon>Eukaryota</taxon>
        <taxon>Amoebozoa</taxon>
        <taxon>Evosea</taxon>
        <taxon>Eumycetozoa</taxon>
        <taxon>Dictyostelia</taxon>
        <taxon>Acytosteliales</taxon>
        <taxon>Cavenderiaceae</taxon>
        <taxon>Cavenderia</taxon>
    </lineage>
</organism>